<reference evidence="1 2" key="1">
    <citation type="journal article" date="2020" name="Cell">
        <title>Large-Scale Comparative Analyses of Tick Genomes Elucidate Their Genetic Diversity and Vector Capacities.</title>
        <authorList>
            <consortium name="Tick Genome and Microbiome Consortium (TIGMIC)"/>
            <person name="Jia N."/>
            <person name="Wang J."/>
            <person name="Shi W."/>
            <person name="Du L."/>
            <person name="Sun Y."/>
            <person name="Zhan W."/>
            <person name="Jiang J.F."/>
            <person name="Wang Q."/>
            <person name="Zhang B."/>
            <person name="Ji P."/>
            <person name="Bell-Sakyi L."/>
            <person name="Cui X.M."/>
            <person name="Yuan T.T."/>
            <person name="Jiang B.G."/>
            <person name="Yang W.F."/>
            <person name="Lam T.T."/>
            <person name="Chang Q.C."/>
            <person name="Ding S.J."/>
            <person name="Wang X.J."/>
            <person name="Zhu J.G."/>
            <person name="Ruan X.D."/>
            <person name="Zhao L."/>
            <person name="Wei J.T."/>
            <person name="Ye R.Z."/>
            <person name="Que T.C."/>
            <person name="Du C.H."/>
            <person name="Zhou Y.H."/>
            <person name="Cheng J.X."/>
            <person name="Dai P.F."/>
            <person name="Guo W.B."/>
            <person name="Han X.H."/>
            <person name="Huang E.J."/>
            <person name="Li L.F."/>
            <person name="Wei W."/>
            <person name="Gao Y.C."/>
            <person name="Liu J.Z."/>
            <person name="Shao H.Z."/>
            <person name="Wang X."/>
            <person name="Wang C.C."/>
            <person name="Yang T.C."/>
            <person name="Huo Q.B."/>
            <person name="Li W."/>
            <person name="Chen H.Y."/>
            <person name="Chen S.E."/>
            <person name="Zhou L.G."/>
            <person name="Ni X.B."/>
            <person name="Tian J.H."/>
            <person name="Sheng Y."/>
            <person name="Liu T."/>
            <person name="Pan Y.S."/>
            <person name="Xia L.Y."/>
            <person name="Li J."/>
            <person name="Zhao F."/>
            <person name="Cao W.C."/>
        </authorList>
    </citation>
    <scope>NUCLEOTIDE SEQUENCE [LARGE SCALE GENOMIC DNA]</scope>
    <source>
        <strain evidence="1">Iper-2018</strain>
    </source>
</reference>
<comment type="caution">
    <text evidence="1">The sequence shown here is derived from an EMBL/GenBank/DDBJ whole genome shotgun (WGS) entry which is preliminary data.</text>
</comment>
<gene>
    <name evidence="1" type="ORF">HPB47_021559</name>
</gene>
<sequence>MALSFRRRGRCREQKTSWPAVLATSWLLFFVFGLFRSYGVLYLFLTRSLQFNRWNASLAFAAVASANAFSSALSGLLSKRVSVVTSNLCCCVLCGAALCIVCALPTTVGLVLAGLMYGLGQGLIECRSQTFVKTAFRKHRVLAVGLSTTGITLAGVVFPWLLQHLLREYGLRGSSLLLGAITLNGCIGTLLQKITKPRFRAPVIPSGILKNGHVVEMRAVKKRQNAAEPERRGNNVDFDDPNHRPQRGSMPECLQHLGERPDGDSGCGVQDYAYHKLRSVSNSNVCDYEAAGLPNDGTLGLGRMALSQDTVYEDCQSDFDPCELEGLPTFKRRRLLTEGSESYVSCYSVLEPSPYDLVETKETGEVTIHRRSVSSESIVIVPVPSKTEGTLRSRATNFFKPCLSLLKHGMFYICTLSFFLLYIINVIYGSTALDFAVDKGVHPDGVVMFLTYFSLADLASRVGTSFLTNFEVGSKKLMMMWVQCASGVLFLASPYLIGYGAMLATAIMLGLNLGCIAVLHIVLFEDYIGLHHVAWAFRLYHIVVGVMSLVMVPVIGYCRDTLGSYDPLFQVLGLLCLLNVFFWIFAEPFFKKQRASARRSRDGNPMAAVTLFEARSTNARRSSTEAVQFLKDPASESIIPLLSTAAYGRDNTQSEQSKL</sequence>
<dbReference type="EMBL" id="JABSTQ010009206">
    <property type="protein sequence ID" value="KAG0431678.1"/>
    <property type="molecule type" value="Genomic_DNA"/>
</dbReference>
<evidence type="ECO:0000313" key="1">
    <source>
        <dbReference type="EMBL" id="KAG0431678.1"/>
    </source>
</evidence>
<accession>A0AC60QC63</accession>
<name>A0AC60QC63_IXOPE</name>
<organism evidence="1 2">
    <name type="scientific">Ixodes persulcatus</name>
    <name type="common">Taiga tick</name>
    <dbReference type="NCBI Taxonomy" id="34615"/>
    <lineage>
        <taxon>Eukaryota</taxon>
        <taxon>Metazoa</taxon>
        <taxon>Ecdysozoa</taxon>
        <taxon>Arthropoda</taxon>
        <taxon>Chelicerata</taxon>
        <taxon>Arachnida</taxon>
        <taxon>Acari</taxon>
        <taxon>Parasitiformes</taxon>
        <taxon>Ixodida</taxon>
        <taxon>Ixodoidea</taxon>
        <taxon>Ixodidae</taxon>
        <taxon>Ixodinae</taxon>
        <taxon>Ixodes</taxon>
    </lineage>
</organism>
<protein>
    <submittedName>
        <fullName evidence="1">Uncharacterized protein</fullName>
    </submittedName>
</protein>
<proteinExistence type="predicted"/>
<evidence type="ECO:0000313" key="2">
    <source>
        <dbReference type="Proteomes" id="UP000805193"/>
    </source>
</evidence>
<keyword evidence="2" id="KW-1185">Reference proteome</keyword>
<dbReference type="Proteomes" id="UP000805193">
    <property type="component" value="Unassembled WGS sequence"/>
</dbReference>